<dbReference type="Proteomes" id="UP000287876">
    <property type="component" value="Segment"/>
</dbReference>
<dbReference type="PROSITE" id="PS51257">
    <property type="entry name" value="PROKAR_LIPOPROTEIN"/>
    <property type="match status" value="1"/>
</dbReference>
<name>A0A3S9UAS7_9CAUD</name>
<accession>A0A3S9UAS7</accession>
<dbReference type="EMBL" id="MK279849">
    <property type="protein sequence ID" value="AZS07400.1"/>
    <property type="molecule type" value="Genomic_DNA"/>
</dbReference>
<protein>
    <recommendedName>
        <fullName evidence="3">Lipoprotein</fullName>
    </recommendedName>
</protein>
<proteinExistence type="predicted"/>
<gene>
    <name evidence="1" type="primary">60</name>
    <name evidence="1" type="ORF">PBI_DUKE13_60</name>
</gene>
<reference evidence="1 2" key="1">
    <citation type="submission" date="2018-12" db="EMBL/GenBank/DDBJ databases">
        <authorList>
            <person name="Betsko A.J."/>
            <person name="Stoner T.H."/>
            <person name="Garlena R.A."/>
            <person name="Russell D.A."/>
            <person name="Pope W.H."/>
            <person name="Jacobs-Sera D."/>
            <person name="Hatfull G.F."/>
        </authorList>
    </citation>
    <scope>NUCLEOTIDE SEQUENCE [LARGE SCALE GENOMIC DNA]</scope>
</reference>
<organism evidence="1 2">
    <name type="scientific">Mycobacterium phage Duke13</name>
    <dbReference type="NCBI Taxonomy" id="2499038"/>
    <lineage>
        <taxon>Viruses</taxon>
        <taxon>Duplodnaviria</taxon>
        <taxon>Heunggongvirae</taxon>
        <taxon>Uroviricota</taxon>
        <taxon>Caudoviricetes</taxon>
        <taxon>Omegavirus</taxon>
        <taxon>Omegavirus baka</taxon>
    </lineage>
</organism>
<sequence>MLRIATVIATTALFGVACVPVDGKPIAAGSPATTTPAAVVEEASLPVPGDFQVGVNVIERQCYGSAGCNVRFKIDPRYNGPILPETMRFTVVYEVLGCDDGKVGNFDMVGDKWSQLGDWEYCSTPDGQLSARVVQVVE</sequence>
<evidence type="ECO:0000313" key="1">
    <source>
        <dbReference type="EMBL" id="AZS07400.1"/>
    </source>
</evidence>
<evidence type="ECO:0000313" key="2">
    <source>
        <dbReference type="Proteomes" id="UP000287876"/>
    </source>
</evidence>
<evidence type="ECO:0008006" key="3">
    <source>
        <dbReference type="Google" id="ProtNLM"/>
    </source>
</evidence>